<name>K0CIF0_ALCDB</name>
<dbReference type="PROSITE" id="PS50893">
    <property type="entry name" value="ABC_TRANSPORTER_2"/>
    <property type="match status" value="1"/>
</dbReference>
<evidence type="ECO:0000256" key="2">
    <source>
        <dbReference type="ARBA" id="ARBA00022448"/>
    </source>
</evidence>
<dbReference type="GO" id="GO:0005524">
    <property type="term" value="F:ATP binding"/>
    <property type="evidence" value="ECO:0007669"/>
    <property type="project" value="UniProtKB-KW"/>
</dbReference>
<comment type="similarity">
    <text evidence="1">Belongs to the ABC transporter superfamily.</text>
</comment>
<sequence length="261" mass="28888">MTTEMKDAPVMLSTRNLSKIYRTRSGTIEALRDVSIDVPKGSFVSIVGASGCGKSTLLNVLAALESASDGHAFRNGKPLVAPSREVGIVFQEHVLLPWLTVLENVLLPAELYGLAKEDSEPRARALLKLSGLEGFEQRKPSDLSGGMKQRTAICRALLTDPQVLLMDEPFGALDALTREELSLELLTIWERDRKTALLITHDINEAVLLSDTVIVMSPRPGRVIETIDINLPRPRGPKTELEPEFRQLTHHIKSLIFSQRH</sequence>
<dbReference type="EMBL" id="CP003466">
    <property type="protein sequence ID" value="AFT72190.1"/>
    <property type="molecule type" value="Genomic_DNA"/>
</dbReference>
<dbReference type="SUPFAM" id="SSF52540">
    <property type="entry name" value="P-loop containing nucleoside triphosphate hydrolases"/>
    <property type="match status" value="1"/>
</dbReference>
<evidence type="ECO:0000259" key="5">
    <source>
        <dbReference type="PROSITE" id="PS50893"/>
    </source>
</evidence>
<dbReference type="CDD" id="cd03293">
    <property type="entry name" value="ABC_NrtD_SsuB_transporters"/>
    <property type="match status" value="1"/>
</dbReference>
<keyword evidence="4" id="KW-0067">ATP-binding</keyword>
<keyword evidence="7" id="KW-1185">Reference proteome</keyword>
<dbReference type="AlphaFoldDB" id="K0CIF0"/>
<dbReference type="PANTHER" id="PTHR42788:SF13">
    <property type="entry name" value="ALIPHATIC SULFONATES IMPORT ATP-BINDING PROTEIN SSUB"/>
    <property type="match status" value="1"/>
</dbReference>
<dbReference type="InterPro" id="IPR003593">
    <property type="entry name" value="AAA+_ATPase"/>
</dbReference>
<dbReference type="STRING" id="930169.B5T_03928"/>
<gene>
    <name evidence="6" type="ordered locus">B5T_03928</name>
</gene>
<dbReference type="RefSeq" id="WP_014996241.1">
    <property type="nucleotide sequence ID" value="NC_018691.1"/>
</dbReference>
<dbReference type="SMART" id="SM00382">
    <property type="entry name" value="AAA"/>
    <property type="match status" value="1"/>
</dbReference>
<dbReference type="Proteomes" id="UP000006286">
    <property type="component" value="Chromosome"/>
</dbReference>
<evidence type="ECO:0000256" key="4">
    <source>
        <dbReference type="ARBA" id="ARBA00022840"/>
    </source>
</evidence>
<dbReference type="InterPro" id="IPR050166">
    <property type="entry name" value="ABC_transporter_ATP-bind"/>
</dbReference>
<organism evidence="6 7">
    <name type="scientific">Alcanivorax dieselolei (strain DSM 16502 / CGMCC 1.3690 / MCCC 1A00001 / B-5)</name>
    <name type="common">Alloalcanivorax dieselolei</name>
    <dbReference type="NCBI Taxonomy" id="930169"/>
    <lineage>
        <taxon>Bacteria</taxon>
        <taxon>Pseudomonadati</taxon>
        <taxon>Pseudomonadota</taxon>
        <taxon>Gammaproteobacteria</taxon>
        <taxon>Oceanospirillales</taxon>
        <taxon>Alcanivoracaceae</taxon>
        <taxon>Alloalcanivorax</taxon>
    </lineage>
</organism>
<keyword evidence="2" id="KW-0813">Transport</keyword>
<evidence type="ECO:0000313" key="6">
    <source>
        <dbReference type="EMBL" id="AFT72190.1"/>
    </source>
</evidence>
<dbReference type="Pfam" id="PF00005">
    <property type="entry name" value="ABC_tran"/>
    <property type="match status" value="1"/>
</dbReference>
<protein>
    <submittedName>
        <fullName evidence="6">ABC transporter related protein</fullName>
    </submittedName>
</protein>
<feature type="domain" description="ABC transporter" evidence="5">
    <location>
        <begin position="12"/>
        <end position="243"/>
    </location>
</feature>
<reference evidence="6 7" key="1">
    <citation type="journal article" date="2012" name="J. Bacteriol.">
        <title>Complete genome sequence of Alcanivorax dieselolei type strain B5.</title>
        <authorList>
            <person name="Lai Q."/>
            <person name="Li W."/>
            <person name="Shao Z."/>
        </authorList>
    </citation>
    <scope>NUCLEOTIDE SEQUENCE [LARGE SCALE GENOMIC DNA]</scope>
    <source>
        <strain evidence="7">DSM 16502 / CGMCC 1.3690 / B-5</strain>
    </source>
</reference>
<dbReference type="Gene3D" id="3.40.50.300">
    <property type="entry name" value="P-loop containing nucleotide triphosphate hydrolases"/>
    <property type="match status" value="1"/>
</dbReference>
<evidence type="ECO:0000256" key="1">
    <source>
        <dbReference type="ARBA" id="ARBA00005417"/>
    </source>
</evidence>
<proteinExistence type="inferred from homology"/>
<dbReference type="InterPro" id="IPR003439">
    <property type="entry name" value="ABC_transporter-like_ATP-bd"/>
</dbReference>
<dbReference type="KEGG" id="adi:B5T_03928"/>
<evidence type="ECO:0000256" key="3">
    <source>
        <dbReference type="ARBA" id="ARBA00022741"/>
    </source>
</evidence>
<dbReference type="GO" id="GO:0016887">
    <property type="term" value="F:ATP hydrolysis activity"/>
    <property type="evidence" value="ECO:0007669"/>
    <property type="project" value="InterPro"/>
</dbReference>
<dbReference type="PATRIC" id="fig|930169.3.peg.3885"/>
<dbReference type="eggNOG" id="COG1116">
    <property type="taxonomic scope" value="Bacteria"/>
</dbReference>
<evidence type="ECO:0000313" key="7">
    <source>
        <dbReference type="Proteomes" id="UP000006286"/>
    </source>
</evidence>
<dbReference type="InterPro" id="IPR027417">
    <property type="entry name" value="P-loop_NTPase"/>
</dbReference>
<dbReference type="HOGENOM" id="CLU_000604_1_22_6"/>
<dbReference type="PANTHER" id="PTHR42788">
    <property type="entry name" value="TAURINE IMPORT ATP-BINDING PROTEIN-RELATED"/>
    <property type="match status" value="1"/>
</dbReference>
<accession>K0CIF0</accession>
<keyword evidence="3" id="KW-0547">Nucleotide-binding</keyword>